<name>A0A2S7IEM6_9BACT</name>
<dbReference type="Proteomes" id="UP000239590">
    <property type="component" value="Unassembled WGS sequence"/>
</dbReference>
<proteinExistence type="predicted"/>
<dbReference type="RefSeq" id="WP_104716219.1">
    <property type="nucleotide sequence ID" value="NZ_PTRA01000012.1"/>
</dbReference>
<organism evidence="2 3">
    <name type="scientific">Siphonobacter curvatus</name>
    <dbReference type="NCBI Taxonomy" id="2094562"/>
    <lineage>
        <taxon>Bacteria</taxon>
        <taxon>Pseudomonadati</taxon>
        <taxon>Bacteroidota</taxon>
        <taxon>Cytophagia</taxon>
        <taxon>Cytophagales</taxon>
        <taxon>Cytophagaceae</taxon>
        <taxon>Siphonobacter</taxon>
    </lineage>
</organism>
<keyword evidence="1" id="KW-1133">Transmembrane helix</keyword>
<keyword evidence="1" id="KW-0812">Transmembrane</keyword>
<dbReference type="AlphaFoldDB" id="A0A2S7IEM6"/>
<evidence type="ECO:0000256" key="1">
    <source>
        <dbReference type="SAM" id="Phobius"/>
    </source>
</evidence>
<feature type="transmembrane region" description="Helical" evidence="1">
    <location>
        <begin position="49"/>
        <end position="69"/>
    </location>
</feature>
<gene>
    <name evidence="2" type="ORF">C5O19_25615</name>
</gene>
<keyword evidence="3" id="KW-1185">Reference proteome</keyword>
<evidence type="ECO:0000313" key="2">
    <source>
        <dbReference type="EMBL" id="PQA52859.1"/>
    </source>
</evidence>
<sequence>MWKTLPSYLLLASVSLLFVFGLLTGYDLYQSYQDEATYTRLYANLADYRNRSVLIIGLVGSGLLIFKYWTYAPKRVTLLVYLALLVATMIVVLMGPERQPI</sequence>
<comment type="caution">
    <text evidence="2">The sequence shown here is derived from an EMBL/GenBank/DDBJ whole genome shotgun (WGS) entry which is preliminary data.</text>
</comment>
<keyword evidence="1" id="KW-0472">Membrane</keyword>
<feature type="transmembrane region" description="Helical" evidence="1">
    <location>
        <begin position="76"/>
        <end position="95"/>
    </location>
</feature>
<protein>
    <submittedName>
        <fullName evidence="2">Uncharacterized protein</fullName>
    </submittedName>
</protein>
<dbReference type="EMBL" id="PTRA01000012">
    <property type="protein sequence ID" value="PQA52859.1"/>
    <property type="molecule type" value="Genomic_DNA"/>
</dbReference>
<reference evidence="3" key="1">
    <citation type="submission" date="2018-02" db="EMBL/GenBank/DDBJ databases">
        <title>Genome sequencing of Solimonas sp. HR-BB.</title>
        <authorList>
            <person name="Lee Y."/>
            <person name="Jeon C.O."/>
        </authorList>
    </citation>
    <scope>NUCLEOTIDE SEQUENCE [LARGE SCALE GENOMIC DNA]</scope>
    <source>
        <strain evidence="3">HR-U</strain>
    </source>
</reference>
<accession>A0A2S7IEM6</accession>
<evidence type="ECO:0000313" key="3">
    <source>
        <dbReference type="Proteomes" id="UP000239590"/>
    </source>
</evidence>